<keyword evidence="5" id="KW-1185">Reference proteome</keyword>
<dbReference type="InterPro" id="IPR008135">
    <property type="entry name" value="Competence-induced_CinA"/>
</dbReference>
<gene>
    <name evidence="1" type="primary">cinA</name>
    <name evidence="4" type="ORF">RWE15_21525</name>
</gene>
<evidence type="ECO:0000313" key="4">
    <source>
        <dbReference type="EMBL" id="MDY0396434.1"/>
    </source>
</evidence>
<evidence type="ECO:0000256" key="1">
    <source>
        <dbReference type="HAMAP-Rule" id="MF_00226"/>
    </source>
</evidence>
<dbReference type="HAMAP" id="MF_00226_B">
    <property type="entry name" value="CinA_B"/>
    <property type="match status" value="1"/>
</dbReference>
<dbReference type="NCBIfam" id="TIGR00200">
    <property type="entry name" value="cinA_nterm"/>
    <property type="match status" value="1"/>
</dbReference>
<dbReference type="SUPFAM" id="SSF53218">
    <property type="entry name" value="Molybdenum cofactor biosynthesis proteins"/>
    <property type="match status" value="1"/>
</dbReference>
<reference evidence="4 5" key="1">
    <citation type="submission" date="2023-10" db="EMBL/GenBank/DDBJ databases">
        <title>Virgibacillus halophilus 5B73C genome.</title>
        <authorList>
            <person name="Miliotis G."/>
            <person name="Sengupta P."/>
            <person name="Hameed A."/>
            <person name="Chuvochina M."/>
            <person name="Mcdonagh F."/>
            <person name="Simpson A.C."/>
            <person name="Singh N.K."/>
            <person name="Rekha P.D."/>
            <person name="Raman K."/>
            <person name="Hugenholtz P."/>
            <person name="Venkateswaran K."/>
        </authorList>
    </citation>
    <scope>NUCLEOTIDE SEQUENCE [LARGE SCALE GENOMIC DNA]</scope>
    <source>
        <strain evidence="4 5">5B73C</strain>
    </source>
</reference>
<dbReference type="InterPro" id="IPR036425">
    <property type="entry name" value="MoaB/Mog-like_dom_sf"/>
</dbReference>
<accession>A0ABU5CAS9</accession>
<dbReference type="Gene3D" id="3.90.950.20">
    <property type="entry name" value="CinA-like"/>
    <property type="match status" value="1"/>
</dbReference>
<sequence>MISGLEMMEYAPSMDKIINHFERQGGIMTPNNRRQARVFKGAMVLLNDVGMAPGMIVEYRDNIWVFMPGVPKEMKAMFSGSVIPYLRNKFGDKEIIRSLVLRFNGIGESRLEHELIDLIQAQENPTIAPLAQDSGVVIRLTAKEKTAEKADELLEQAKQRILKRVGSYYYGDDETTLQERVVLLLQRKNYHIAAAESLTGGSFGKALTSVSGVSSVFRGSVVCYDPIVKKEVLEVSDMTIRQYGTVSKECATEMAENAKRLMHADIGVSFTGVAGPENLEGKPAGKVFIGISTAENTIEVEACQFSGNRSEIRKQSVIKALQLLLKYLND</sequence>
<proteinExistence type="inferred from homology"/>
<dbReference type="NCBIfam" id="TIGR00199">
    <property type="entry name" value="PncC_domain"/>
    <property type="match status" value="1"/>
</dbReference>
<comment type="caution">
    <text evidence="4">The sequence shown here is derived from an EMBL/GenBank/DDBJ whole genome shotgun (WGS) entry which is preliminary data.</text>
</comment>
<organism evidence="4 5">
    <name type="scientific">Tigheibacillus halophilus</name>
    <dbReference type="NCBI Taxonomy" id="361280"/>
    <lineage>
        <taxon>Bacteria</taxon>
        <taxon>Bacillati</taxon>
        <taxon>Bacillota</taxon>
        <taxon>Bacilli</taxon>
        <taxon>Bacillales</taxon>
        <taxon>Bacillaceae</taxon>
        <taxon>Tigheibacillus</taxon>
    </lineage>
</organism>
<feature type="domain" description="CinA KH" evidence="3">
    <location>
        <begin position="100"/>
        <end position="171"/>
    </location>
</feature>
<dbReference type="InterPro" id="IPR050101">
    <property type="entry name" value="CinA"/>
</dbReference>
<dbReference type="Gene3D" id="3.30.70.2860">
    <property type="match status" value="1"/>
</dbReference>
<evidence type="ECO:0000313" key="5">
    <source>
        <dbReference type="Proteomes" id="UP001281447"/>
    </source>
</evidence>
<dbReference type="Pfam" id="PF02464">
    <property type="entry name" value="CinA"/>
    <property type="match status" value="1"/>
</dbReference>
<dbReference type="EMBL" id="JAWDIP010000004">
    <property type="protein sequence ID" value="MDY0396434.1"/>
    <property type="molecule type" value="Genomic_DNA"/>
</dbReference>
<dbReference type="SUPFAM" id="SSF142433">
    <property type="entry name" value="CinA-like"/>
    <property type="match status" value="1"/>
</dbReference>
<dbReference type="InterPro" id="IPR036653">
    <property type="entry name" value="CinA-like_C"/>
</dbReference>
<protein>
    <recommendedName>
        <fullName evidence="1">Putative competence-damage inducible protein</fullName>
    </recommendedName>
</protein>
<dbReference type="InterPro" id="IPR041424">
    <property type="entry name" value="CinA_KH"/>
</dbReference>
<dbReference type="Pfam" id="PF18146">
    <property type="entry name" value="CinA_KH"/>
    <property type="match status" value="1"/>
</dbReference>
<dbReference type="InterPro" id="IPR008136">
    <property type="entry name" value="CinA_C"/>
</dbReference>
<evidence type="ECO:0000259" key="2">
    <source>
        <dbReference type="Pfam" id="PF02464"/>
    </source>
</evidence>
<dbReference type="Gene3D" id="3.40.980.10">
    <property type="entry name" value="MoaB/Mog-like domain"/>
    <property type="match status" value="1"/>
</dbReference>
<evidence type="ECO:0000259" key="3">
    <source>
        <dbReference type="Pfam" id="PF18146"/>
    </source>
</evidence>
<dbReference type="PANTHER" id="PTHR13939:SF0">
    <property type="entry name" value="NMN AMIDOHYDROLASE-LIKE PROTEIN YFAY"/>
    <property type="match status" value="1"/>
</dbReference>
<feature type="domain" description="CinA C-terminal" evidence="2">
    <location>
        <begin position="175"/>
        <end position="328"/>
    </location>
</feature>
<dbReference type="Proteomes" id="UP001281447">
    <property type="component" value="Unassembled WGS sequence"/>
</dbReference>
<name>A0ABU5CAS9_9BACI</name>
<comment type="similarity">
    <text evidence="1">Belongs to the CinA family.</text>
</comment>
<dbReference type="PANTHER" id="PTHR13939">
    <property type="entry name" value="NICOTINAMIDE-NUCLEOTIDE AMIDOHYDROLASE PNCC"/>
    <property type="match status" value="1"/>
</dbReference>